<dbReference type="Gene3D" id="3.40.50.1950">
    <property type="entry name" value="Flavin prenyltransferase-like"/>
    <property type="match status" value="1"/>
</dbReference>
<dbReference type="EMBL" id="CP028811">
    <property type="protein sequence ID" value="AWA31174.1"/>
    <property type="molecule type" value="Genomic_DNA"/>
</dbReference>
<dbReference type="EC" id="4.1.1.36" evidence="3"/>
<dbReference type="PANTHER" id="PTHR14359">
    <property type="entry name" value="HOMO-OLIGOMERIC FLAVIN CONTAINING CYS DECARBOXYLASE FAMILY"/>
    <property type="match status" value="1"/>
</dbReference>
<comment type="similarity">
    <text evidence="3 4">In the C-terminal section; belongs to the PPC synthetase family.</text>
</comment>
<dbReference type="Pfam" id="PF04127">
    <property type="entry name" value="DFP"/>
    <property type="match status" value="1"/>
</dbReference>
<comment type="pathway">
    <text evidence="3 4">Cofactor biosynthesis; coenzyme A biosynthesis; CoA from (R)-pantothenate: step 2/5.</text>
</comment>
<dbReference type="GO" id="GO:0071513">
    <property type="term" value="C:phosphopantothenoylcysteine decarboxylase complex"/>
    <property type="evidence" value="ECO:0007669"/>
    <property type="project" value="TreeGrafter"/>
</dbReference>
<dbReference type="GO" id="GO:0046872">
    <property type="term" value="F:metal ion binding"/>
    <property type="evidence" value="ECO:0007669"/>
    <property type="project" value="UniProtKB-KW"/>
</dbReference>
<keyword evidence="3 4" id="KW-0288">FMN</keyword>
<keyword evidence="8" id="KW-1185">Reference proteome</keyword>
<keyword evidence="1 3" id="KW-0210">Decarboxylase</keyword>
<comment type="catalytic activity">
    <reaction evidence="3 4">
        <text>N-[(R)-4-phosphopantothenoyl]-L-cysteine + H(+) = (R)-4'-phosphopantetheine + CO2</text>
        <dbReference type="Rhea" id="RHEA:16793"/>
        <dbReference type="ChEBI" id="CHEBI:15378"/>
        <dbReference type="ChEBI" id="CHEBI:16526"/>
        <dbReference type="ChEBI" id="CHEBI:59458"/>
        <dbReference type="ChEBI" id="CHEBI:61723"/>
        <dbReference type="EC" id="4.1.1.36"/>
    </reaction>
</comment>
<keyword evidence="3" id="KW-0460">Magnesium</keyword>
<dbReference type="InterPro" id="IPR035929">
    <property type="entry name" value="CoaB-like_sf"/>
</dbReference>
<gene>
    <name evidence="3 7" type="primary">coaBC</name>
    <name evidence="7" type="ORF">HYN48_14320</name>
</gene>
<evidence type="ECO:0000256" key="4">
    <source>
        <dbReference type="RuleBase" id="RU364078"/>
    </source>
</evidence>
<dbReference type="KEGG" id="fmg:HYN48_14320"/>
<dbReference type="NCBIfam" id="TIGR00521">
    <property type="entry name" value="coaBC_dfp"/>
    <property type="match status" value="1"/>
</dbReference>
<dbReference type="EC" id="6.3.2.5" evidence="3"/>
<dbReference type="Proteomes" id="UP000244193">
    <property type="component" value="Chromosome"/>
</dbReference>
<proteinExistence type="inferred from homology"/>
<comment type="function">
    <text evidence="3">Catalyzes two sequential steps in the biosynthesis of coenzyme A. In the first step cysteine is conjugated to 4'-phosphopantothenate to form 4-phosphopantothenoylcysteine. In the second step the latter compound is decarboxylated to form 4'-phosphopantotheine.</text>
</comment>
<comment type="catalytic activity">
    <reaction evidence="3 4">
        <text>(R)-4'-phosphopantothenate + L-cysteine + CTP = N-[(R)-4-phosphopantothenoyl]-L-cysteine + CMP + diphosphate + H(+)</text>
        <dbReference type="Rhea" id="RHEA:19397"/>
        <dbReference type="ChEBI" id="CHEBI:10986"/>
        <dbReference type="ChEBI" id="CHEBI:15378"/>
        <dbReference type="ChEBI" id="CHEBI:33019"/>
        <dbReference type="ChEBI" id="CHEBI:35235"/>
        <dbReference type="ChEBI" id="CHEBI:37563"/>
        <dbReference type="ChEBI" id="CHEBI:59458"/>
        <dbReference type="ChEBI" id="CHEBI:60377"/>
        <dbReference type="EC" id="6.3.2.5"/>
    </reaction>
</comment>
<dbReference type="Pfam" id="PF02441">
    <property type="entry name" value="Flavoprotein"/>
    <property type="match status" value="1"/>
</dbReference>
<dbReference type="InterPro" id="IPR003382">
    <property type="entry name" value="Flavoprotein"/>
</dbReference>
<dbReference type="Gene3D" id="3.40.50.10300">
    <property type="entry name" value="CoaB-like"/>
    <property type="match status" value="1"/>
</dbReference>
<comment type="caution">
    <text evidence="3">Lacks conserved residue(s) required for the propagation of feature annotation.</text>
</comment>
<feature type="binding site" evidence="3">
    <location>
        <position position="345"/>
    </location>
    <ligand>
        <name>CTP</name>
        <dbReference type="ChEBI" id="CHEBI:37563"/>
    </ligand>
</feature>
<keyword evidence="3 4" id="KW-0285">Flavoprotein</keyword>
<evidence type="ECO:0000256" key="3">
    <source>
        <dbReference type="HAMAP-Rule" id="MF_02225"/>
    </source>
</evidence>
<dbReference type="InterPro" id="IPR007085">
    <property type="entry name" value="DNA/pantothenate-metab_flavo_C"/>
</dbReference>
<keyword evidence="2 3" id="KW-0456">Lyase</keyword>
<dbReference type="SUPFAM" id="SSF102645">
    <property type="entry name" value="CoaB-like"/>
    <property type="match status" value="1"/>
</dbReference>
<reference evidence="7 8" key="1">
    <citation type="submission" date="2018-04" db="EMBL/GenBank/DDBJ databases">
        <title>Genome sequencing of Flavobacterium sp. HYN0048.</title>
        <authorList>
            <person name="Yi H."/>
            <person name="Baek C."/>
        </authorList>
    </citation>
    <scope>NUCLEOTIDE SEQUENCE [LARGE SCALE GENOMIC DNA]</scope>
    <source>
        <strain evidence="7 8">HYN0048</strain>
    </source>
</reference>
<feature type="binding site" evidence="3">
    <location>
        <position position="327"/>
    </location>
    <ligand>
        <name>CTP</name>
        <dbReference type="ChEBI" id="CHEBI:37563"/>
    </ligand>
</feature>
<dbReference type="InterPro" id="IPR005252">
    <property type="entry name" value="CoaBC"/>
</dbReference>
<evidence type="ECO:0000313" key="8">
    <source>
        <dbReference type="Proteomes" id="UP000244193"/>
    </source>
</evidence>
<dbReference type="RefSeq" id="WP_108372911.1">
    <property type="nucleotide sequence ID" value="NZ_CP028811.1"/>
</dbReference>
<comment type="similarity">
    <text evidence="3 4">In the N-terminal section; belongs to the HFCD (homo-oligomeric flavin containing Cys decarboxylase) superfamily.</text>
</comment>
<feature type="region of interest" description="Phosphopantothenate--cysteine ligase" evidence="3">
    <location>
        <begin position="194"/>
        <end position="403"/>
    </location>
</feature>
<feature type="domain" description="Flavoprotein" evidence="5">
    <location>
        <begin position="7"/>
        <end position="179"/>
    </location>
</feature>
<organism evidence="7 8">
    <name type="scientific">Flavobacterium magnum</name>
    <dbReference type="NCBI Taxonomy" id="2162713"/>
    <lineage>
        <taxon>Bacteria</taxon>
        <taxon>Pseudomonadati</taxon>
        <taxon>Bacteroidota</taxon>
        <taxon>Flavobacteriia</taxon>
        <taxon>Flavobacteriales</taxon>
        <taxon>Flavobacteriaceae</taxon>
        <taxon>Flavobacterium</taxon>
    </lineage>
</organism>
<evidence type="ECO:0000313" key="7">
    <source>
        <dbReference type="EMBL" id="AWA31174.1"/>
    </source>
</evidence>
<dbReference type="AlphaFoldDB" id="A0A2S0RHL9"/>
<comment type="pathway">
    <text evidence="3 4">Cofactor biosynthesis; coenzyme A biosynthesis; CoA from (R)-pantothenate: step 3/5.</text>
</comment>
<dbReference type="GO" id="GO:0010181">
    <property type="term" value="F:FMN binding"/>
    <property type="evidence" value="ECO:0007669"/>
    <property type="project" value="UniProtKB-UniRule"/>
</dbReference>
<dbReference type="HAMAP" id="MF_02225">
    <property type="entry name" value="CoaBC"/>
    <property type="match status" value="1"/>
</dbReference>
<dbReference type="PANTHER" id="PTHR14359:SF6">
    <property type="entry name" value="PHOSPHOPANTOTHENOYLCYSTEINE DECARBOXYLASE"/>
    <property type="match status" value="1"/>
</dbReference>
<name>A0A2S0RHL9_9FLAO</name>
<dbReference type="GO" id="GO:0004633">
    <property type="term" value="F:phosphopantothenoylcysteine decarboxylase activity"/>
    <property type="evidence" value="ECO:0007669"/>
    <property type="project" value="UniProtKB-UniRule"/>
</dbReference>
<keyword evidence="3" id="KW-0479">Metal-binding</keyword>
<dbReference type="OrthoDB" id="9802554at2"/>
<comment type="cofactor">
    <cofactor evidence="3">
        <name>Mg(2+)</name>
        <dbReference type="ChEBI" id="CHEBI:18420"/>
    </cofactor>
</comment>
<evidence type="ECO:0000259" key="5">
    <source>
        <dbReference type="Pfam" id="PF02441"/>
    </source>
</evidence>
<protein>
    <recommendedName>
        <fullName evidence="3">Coenzyme A biosynthesis bifunctional protein CoaBC</fullName>
    </recommendedName>
    <alternativeName>
        <fullName evidence="3">DNA/pantothenate metabolism flavoprotein</fullName>
    </alternativeName>
    <alternativeName>
        <fullName evidence="3">Phosphopantothenoylcysteine synthetase/decarboxylase</fullName>
        <shortName evidence="3">PPCS-PPCDC</shortName>
    </alternativeName>
    <domain>
        <recommendedName>
            <fullName evidence="3">Phosphopantothenoylcysteine decarboxylase</fullName>
            <shortName evidence="3">PPC decarboxylase</shortName>
            <shortName evidence="3">PPC-DC</shortName>
            <ecNumber evidence="3">4.1.1.36</ecNumber>
        </recommendedName>
        <alternativeName>
            <fullName evidence="3">CoaC</fullName>
        </alternativeName>
    </domain>
    <domain>
        <recommendedName>
            <fullName evidence="3">Phosphopantothenate--cysteine ligase</fullName>
            <ecNumber evidence="3">6.3.2.5</ecNumber>
        </recommendedName>
        <alternativeName>
            <fullName evidence="3">CoaB</fullName>
        </alternativeName>
        <alternativeName>
            <fullName evidence="3">Phosphopantothenoylcysteine synthetase</fullName>
            <shortName evidence="3">PPC synthetase</shortName>
            <shortName evidence="3">PPC-S</shortName>
        </alternativeName>
    </domain>
</protein>
<dbReference type="GO" id="GO:0015941">
    <property type="term" value="P:pantothenate catabolic process"/>
    <property type="evidence" value="ECO:0007669"/>
    <property type="project" value="InterPro"/>
</dbReference>
<evidence type="ECO:0000256" key="1">
    <source>
        <dbReference type="ARBA" id="ARBA00022793"/>
    </source>
</evidence>
<dbReference type="GO" id="GO:0004632">
    <property type="term" value="F:phosphopantothenate--cysteine ligase activity"/>
    <property type="evidence" value="ECO:0007669"/>
    <property type="project" value="UniProtKB-UniRule"/>
</dbReference>
<dbReference type="GO" id="GO:0015937">
    <property type="term" value="P:coenzyme A biosynthetic process"/>
    <property type="evidence" value="ECO:0007669"/>
    <property type="project" value="UniProtKB-UniRule"/>
</dbReference>
<dbReference type="InterPro" id="IPR036551">
    <property type="entry name" value="Flavin_trans-like"/>
</dbReference>
<dbReference type="UniPathway" id="UPA00241">
    <property type="reaction ID" value="UER00353"/>
</dbReference>
<sequence length="403" mass="43452">MSILSGKKILLGVSGGIAAYKTAGLVRLFIKAGAQVQVIMTPASKDFVTPLTLSTLSKSPVHSTFYNEDSEDAVWNNHVDLALWADLMLIAPATANTLSKMASGACDNLLMAAYLSAKCPVYFAPAMDLDMYKHQSTLQNFNALKQFGNIMIPAESGELASGLSGEGRMAEPENIVAFIESDIESKLPLKGKKILITAGPTYEAIDPVRFIGNHSSGKMGFDLAESAARSGASVILITGPTHLSAKNPNIDTVRVVSAQQMYNACHDVYADVDAAIAAAAVADYRPKVIAGEKIKKSAEAFTIEMEKTQDILASMGQLKKKQFLVGFALETENELENAKLKITKKNLDLIVLNSLRDEGAGFGKPTNKITFIDKHFNIEPMDLKSKEAVAEDILNKVITHFHA</sequence>
<comment type="cofactor">
    <cofactor evidence="3">
        <name>FMN</name>
        <dbReference type="ChEBI" id="CHEBI:58210"/>
    </cofactor>
    <text evidence="3">Binds 1 FMN per subunit.</text>
</comment>
<feature type="region of interest" description="Phosphopantothenoylcysteine decarboxylase" evidence="3">
    <location>
        <begin position="1"/>
        <end position="193"/>
    </location>
</feature>
<evidence type="ECO:0000256" key="2">
    <source>
        <dbReference type="ARBA" id="ARBA00023239"/>
    </source>
</evidence>
<feature type="binding site" evidence="3">
    <location>
        <position position="283"/>
    </location>
    <ligand>
        <name>CTP</name>
        <dbReference type="ChEBI" id="CHEBI:37563"/>
    </ligand>
</feature>
<accession>A0A2S0RHL9</accession>
<dbReference type="SUPFAM" id="SSF52507">
    <property type="entry name" value="Homo-oligomeric flavin-containing Cys decarboxylases, HFCD"/>
    <property type="match status" value="1"/>
</dbReference>
<evidence type="ECO:0000259" key="6">
    <source>
        <dbReference type="Pfam" id="PF04127"/>
    </source>
</evidence>
<feature type="binding site" evidence="3">
    <location>
        <position position="341"/>
    </location>
    <ligand>
        <name>CTP</name>
        <dbReference type="ChEBI" id="CHEBI:37563"/>
    </ligand>
</feature>
<feature type="binding site" evidence="3">
    <location>
        <position position="293"/>
    </location>
    <ligand>
        <name>CTP</name>
        <dbReference type="ChEBI" id="CHEBI:37563"/>
    </ligand>
</feature>
<keyword evidence="3 4" id="KW-0436">Ligase</keyword>
<feature type="domain" description="DNA/pantothenate metabolism flavoprotein C-terminal" evidence="6">
    <location>
        <begin position="189"/>
        <end position="398"/>
    </location>
</feature>
<comment type="function">
    <text evidence="4">Catalyzes two steps in the biosynthesis of coenzyme A. In the first step cysteine is conjugated to 4'-phosphopantothenate to form 4-phosphopantothenoylcysteine, in the latter compound is decarboxylated to form 4'-phosphopantotheine.</text>
</comment>
<keyword evidence="3" id="KW-0511">Multifunctional enzyme</keyword>